<evidence type="ECO:0000313" key="2">
    <source>
        <dbReference type="Proteomes" id="UP001595704"/>
    </source>
</evidence>
<comment type="caution">
    <text evidence="1">The sequence shown here is derived from an EMBL/GenBank/DDBJ whole genome shotgun (WGS) entry which is preliminary data.</text>
</comment>
<dbReference type="Proteomes" id="UP001595704">
    <property type="component" value="Unassembled WGS sequence"/>
</dbReference>
<dbReference type="EMBL" id="JBHRYC010000061">
    <property type="protein sequence ID" value="MFC3638241.1"/>
    <property type="molecule type" value="Genomic_DNA"/>
</dbReference>
<keyword evidence="2" id="KW-1185">Reference proteome</keyword>
<proteinExistence type="predicted"/>
<dbReference type="RefSeq" id="WP_191320402.1">
    <property type="nucleotide sequence ID" value="NZ_BNCG01000017.1"/>
</dbReference>
<sequence>MPTLTYPNLGKPVIPWKPQDLFIYGNDGYWPDGENPADGRLFQDVAATIPGTTFGQPVGLAQRLAGTANLQQATAAARPTTAREPKGGRRNLLAQSLTQNNIGHGTATAVDDGPLSVEYSWNAGSTDIFSSVGVLWPAADVLNQRVVLSCYVKPGDNQYIYISSNSFGTQSNVGVKGRFDKITGAYTPLFSQNATYHASGIDEVSSGVYRVWISVTQPGNVGTKAFSVFCSNEVFTSTSTIILGTAPPASNFRVGSWQVERGDVPTPYQKVTTANDVTETGVPDMWSLRTDGTDDLMASTETFDVNKPWYFAVCAMIESSGGASGYENNLFGLQQGLINRLHLAARSAGTRTLQIYHRSAGGAQVATPLPPGGTFDYAYGVPFIVEGWAAGGGSLHCSINGGLTRAVAYTPGATPVLAPLQLGGGSGIAAAHYYDALAIQRIPSDAERAALRARWAERYLP</sequence>
<reference evidence="2" key="1">
    <citation type="journal article" date="2019" name="Int. J. Syst. Evol. Microbiol.">
        <title>The Global Catalogue of Microorganisms (GCM) 10K type strain sequencing project: providing services to taxonomists for standard genome sequencing and annotation.</title>
        <authorList>
            <consortium name="The Broad Institute Genomics Platform"/>
            <consortium name="The Broad Institute Genome Sequencing Center for Infectious Disease"/>
            <person name="Wu L."/>
            <person name="Ma J."/>
        </authorList>
    </citation>
    <scope>NUCLEOTIDE SEQUENCE [LARGE SCALE GENOMIC DNA]</scope>
    <source>
        <strain evidence="2">KCTC 42282</strain>
    </source>
</reference>
<organism evidence="1 2">
    <name type="scientific">Camelimonas fluminis</name>
    <dbReference type="NCBI Taxonomy" id="1576911"/>
    <lineage>
        <taxon>Bacteria</taxon>
        <taxon>Pseudomonadati</taxon>
        <taxon>Pseudomonadota</taxon>
        <taxon>Alphaproteobacteria</taxon>
        <taxon>Hyphomicrobiales</taxon>
        <taxon>Chelatococcaceae</taxon>
        <taxon>Camelimonas</taxon>
    </lineage>
</organism>
<protein>
    <recommendedName>
        <fullName evidence="3">Minor tail protein</fullName>
    </recommendedName>
</protein>
<accession>A0ABV7UI32</accession>
<gene>
    <name evidence="1" type="ORF">ACFONL_12805</name>
</gene>
<evidence type="ECO:0000313" key="1">
    <source>
        <dbReference type="EMBL" id="MFC3638241.1"/>
    </source>
</evidence>
<name>A0ABV7UI32_9HYPH</name>
<evidence type="ECO:0008006" key="3">
    <source>
        <dbReference type="Google" id="ProtNLM"/>
    </source>
</evidence>